<evidence type="ECO:0000256" key="1">
    <source>
        <dbReference type="SAM" id="Phobius"/>
    </source>
</evidence>
<keyword evidence="1" id="KW-0472">Membrane</keyword>
<dbReference type="EMBL" id="CP150845">
    <property type="protein sequence ID" value="WYZ19298.1"/>
    <property type="molecule type" value="Genomic_DNA"/>
</dbReference>
<evidence type="ECO:0000313" key="3">
    <source>
        <dbReference type="Proteomes" id="UP001623852"/>
    </source>
</evidence>
<protein>
    <submittedName>
        <fullName evidence="2">Uncharacterized protein</fullName>
    </submittedName>
</protein>
<proteinExistence type="predicted"/>
<organism evidence="2 3">
    <name type="scientific">Flavobacterium soyae</name>
    <dbReference type="NCBI Taxonomy" id="2903098"/>
    <lineage>
        <taxon>Bacteria</taxon>
        <taxon>Pseudomonadati</taxon>
        <taxon>Bacteroidota</taxon>
        <taxon>Flavobacteriia</taxon>
        <taxon>Flavobacteriales</taxon>
        <taxon>Flavobacteriaceae</taxon>
        <taxon>Flavobacterium</taxon>
    </lineage>
</organism>
<reference evidence="2 3" key="1">
    <citation type="submission" date="2024-03" db="EMBL/GenBank/DDBJ databases">
        <title>Flavobacterium soyae.</title>
        <authorList>
            <person name="Zheng W."/>
        </authorList>
    </citation>
    <scope>NUCLEOTIDE SEQUENCE [LARGE SCALE GENOMIC DNA]</scope>
    <source>
        <strain evidence="2 3">55</strain>
    </source>
</reference>
<evidence type="ECO:0000313" key="2">
    <source>
        <dbReference type="EMBL" id="WYZ19298.1"/>
    </source>
</evidence>
<keyword evidence="3" id="KW-1185">Reference proteome</keyword>
<accession>A0ABZ2UCS2</accession>
<name>A0ABZ2UCS2_9FLAO</name>
<gene>
    <name evidence="2" type="ORF">AABD74_19270</name>
</gene>
<dbReference type="Proteomes" id="UP001623852">
    <property type="component" value="Chromosome"/>
</dbReference>
<sequence>MRILAKENAETLGSPPISALGISGVSTFGVSVTGVCVVVFTSELPLSF</sequence>
<keyword evidence="1" id="KW-0812">Transmembrane</keyword>
<dbReference type="RefSeq" id="WP_406843976.1">
    <property type="nucleotide sequence ID" value="NZ_CP150845.1"/>
</dbReference>
<keyword evidence="1" id="KW-1133">Transmembrane helix</keyword>
<feature type="transmembrane region" description="Helical" evidence="1">
    <location>
        <begin position="20"/>
        <end position="40"/>
    </location>
</feature>